<evidence type="ECO:0000313" key="2">
    <source>
        <dbReference type="EMBL" id="AQW21425.1"/>
    </source>
</evidence>
<feature type="transmembrane region" description="Helical" evidence="1">
    <location>
        <begin position="76"/>
        <end position="98"/>
    </location>
</feature>
<feature type="transmembrane region" description="Helical" evidence="1">
    <location>
        <begin position="104"/>
        <end position="124"/>
    </location>
</feature>
<dbReference type="KEGG" id="lcu:PL11_005500"/>
<accession>A0A1S6QII2</accession>
<sequence length="131" mass="14917">MTLQFDSKILIQQILLLAVSVLLSSISVFMSALKLSVGGLLIVDVIVTLLTFYSLERIRQVIHNGNSRKYYTQDQSFLAFVITQAIGLPLLSVCFQGNAWSSWLWMGCVIVNYVIVMMLPMEWLNRVFPKR</sequence>
<reference evidence="2 3" key="1">
    <citation type="journal article" date="2015" name="Genome Announc.">
        <title>Genome Sequence of Lactobacillus curieae CCTCC M 2011381T, a Novel Producer of Gamma-aminobutyric Acid.</title>
        <authorList>
            <person name="Wang Y."/>
            <person name="Wang Y."/>
            <person name="Lang C."/>
            <person name="Wei D."/>
            <person name="Xu P."/>
            <person name="Xie J."/>
        </authorList>
    </citation>
    <scope>NUCLEOTIDE SEQUENCE [LARGE SCALE GENOMIC DNA]</scope>
    <source>
        <strain evidence="2 3">CCTCC M 2011381</strain>
    </source>
</reference>
<protein>
    <submittedName>
        <fullName evidence="2">Uncharacterized protein</fullName>
    </submittedName>
</protein>
<keyword evidence="1" id="KW-1133">Transmembrane helix</keyword>
<evidence type="ECO:0000256" key="1">
    <source>
        <dbReference type="SAM" id="Phobius"/>
    </source>
</evidence>
<organism evidence="2 3">
    <name type="scientific">Lentilactobacillus curieae</name>
    <dbReference type="NCBI Taxonomy" id="1138822"/>
    <lineage>
        <taxon>Bacteria</taxon>
        <taxon>Bacillati</taxon>
        <taxon>Bacillota</taxon>
        <taxon>Bacilli</taxon>
        <taxon>Lactobacillales</taxon>
        <taxon>Lactobacillaceae</taxon>
        <taxon>Lentilactobacillus</taxon>
    </lineage>
</organism>
<dbReference type="EMBL" id="CP018906">
    <property type="protein sequence ID" value="AQW21425.1"/>
    <property type="molecule type" value="Genomic_DNA"/>
</dbReference>
<gene>
    <name evidence="2" type="ORF">PL11_005500</name>
</gene>
<dbReference type="Proteomes" id="UP000030361">
    <property type="component" value="Chromosome"/>
</dbReference>
<keyword evidence="1" id="KW-0812">Transmembrane</keyword>
<feature type="transmembrane region" description="Helical" evidence="1">
    <location>
        <begin position="35"/>
        <end position="55"/>
    </location>
</feature>
<dbReference type="AlphaFoldDB" id="A0A1S6QII2"/>
<evidence type="ECO:0000313" key="3">
    <source>
        <dbReference type="Proteomes" id="UP000030361"/>
    </source>
</evidence>
<proteinExistence type="predicted"/>
<keyword evidence="1" id="KW-0472">Membrane</keyword>
<feature type="transmembrane region" description="Helical" evidence="1">
    <location>
        <begin position="9"/>
        <end position="29"/>
    </location>
</feature>
<keyword evidence="3" id="KW-1185">Reference proteome</keyword>
<name>A0A1S6QII2_9LACO</name>